<sequence>MEIPSSDIPATPLSAHTAESYDMSIRFLSDGLIFSLFDTEGKPCARCAYPFDSGAEDYCSAVKELFFHYQHLTYPYRHVHVSYSPDSYVLIPRALYEEGRADYWLRTAVHLPDEGKGVAVMEYNLSHQDKMLILGWDKPLYEFLRRTQVGTEFAPDFIPFFKETERQSRQHTAKRVALNLRHDKLDLFVFEGGSLLFANTYSLTDNQAIRSVEEEVLFYLVTVWKSLRLDIEHDRIVICIQQNVRDHSVGKDDLRQTLEPFFRHIELCKEPV</sequence>
<dbReference type="EMBL" id="JRAK01000136">
    <property type="protein sequence ID" value="KGN85001.1"/>
    <property type="molecule type" value="Genomic_DNA"/>
</dbReference>
<dbReference type="Pfam" id="PF12864">
    <property type="entry name" value="DUF3822"/>
    <property type="match status" value="1"/>
</dbReference>
<dbReference type="CDD" id="cd24013">
    <property type="entry name" value="ASKHA_ATPase_BT3980-like"/>
    <property type="match status" value="1"/>
</dbReference>
<reference evidence="1 4" key="2">
    <citation type="submission" date="2014-08" db="EMBL/GenBank/DDBJ databases">
        <title>Porphyromonas gulae strain:COT-052_OH3439 Genome sequencing.</title>
        <authorList>
            <person name="Wallis C."/>
            <person name="Deusch O."/>
            <person name="O'Flynn C."/>
            <person name="Davis I."/>
            <person name="Jospin G."/>
            <person name="Darling A.E."/>
            <person name="Coil D.A."/>
            <person name="Alexiev A."/>
            <person name="Horsfall A."/>
            <person name="Kirkwood N."/>
            <person name="Harris S."/>
            <person name="Eisen J.A."/>
        </authorList>
    </citation>
    <scope>NUCLEOTIDE SEQUENCE [LARGE SCALE GENOMIC DNA]</scope>
    <source>
        <strain evidence="4">COT-052 OH3439</strain>
        <strain evidence="1">COT-052_OH3439</strain>
    </source>
</reference>
<comment type="caution">
    <text evidence="1">The sequence shown here is derived from an EMBL/GenBank/DDBJ whole genome shotgun (WGS) entry which is preliminary data.</text>
</comment>
<name>A0A099WW53_9PORP</name>
<dbReference type="Gene3D" id="3.30.420.250">
    <property type="match status" value="1"/>
</dbReference>
<dbReference type="EMBL" id="JRAI01000059">
    <property type="protein sequence ID" value="KGN85284.1"/>
    <property type="molecule type" value="Genomic_DNA"/>
</dbReference>
<dbReference type="Proteomes" id="UP000030130">
    <property type="component" value="Unassembled WGS sequence"/>
</dbReference>
<dbReference type="AlphaFoldDB" id="A0A099WW53"/>
<evidence type="ECO:0000313" key="4">
    <source>
        <dbReference type="Proteomes" id="UP000030146"/>
    </source>
</evidence>
<gene>
    <name evidence="2" type="ORF">HR08_06825</name>
    <name evidence="1" type="ORF">HR15_10240</name>
</gene>
<dbReference type="STRING" id="111105.HR09_10275"/>
<evidence type="ECO:0000313" key="3">
    <source>
        <dbReference type="Proteomes" id="UP000030130"/>
    </source>
</evidence>
<dbReference type="PATRIC" id="fig|111105.18.peg.1886"/>
<reference evidence="2 3" key="1">
    <citation type="submission" date="2014-08" db="EMBL/GenBank/DDBJ databases">
        <title>Porphyromonas gulae strain:COT-052_OH1451 Genome sequencing.</title>
        <authorList>
            <person name="Wallis C."/>
            <person name="Deusch O."/>
            <person name="O'Flynn C."/>
            <person name="Davis I."/>
            <person name="Jospin G."/>
            <person name="Darling A.E."/>
            <person name="Coil D.A."/>
            <person name="Alexiev A."/>
            <person name="Horsfall A."/>
            <person name="Kirkwood N."/>
            <person name="Harris S."/>
            <person name="Eisen J.A."/>
        </authorList>
    </citation>
    <scope>NUCLEOTIDE SEQUENCE [LARGE SCALE GENOMIC DNA]</scope>
    <source>
        <strain evidence="3">COT-052 OH1451</strain>
        <strain evidence="2">COT-052_OH1451</strain>
    </source>
</reference>
<evidence type="ECO:0000313" key="2">
    <source>
        <dbReference type="EMBL" id="KGN85284.1"/>
    </source>
</evidence>
<dbReference type="RefSeq" id="WP_039418550.1">
    <property type="nucleotide sequence ID" value="NZ_CALUCC010000260.1"/>
</dbReference>
<keyword evidence="4" id="KW-1185">Reference proteome</keyword>
<accession>A0A099WW53</accession>
<organism evidence="1 4">
    <name type="scientific">Porphyromonas gulae</name>
    <dbReference type="NCBI Taxonomy" id="111105"/>
    <lineage>
        <taxon>Bacteria</taxon>
        <taxon>Pseudomonadati</taxon>
        <taxon>Bacteroidota</taxon>
        <taxon>Bacteroidia</taxon>
        <taxon>Bacteroidales</taxon>
        <taxon>Porphyromonadaceae</taxon>
        <taxon>Porphyromonas</taxon>
    </lineage>
</organism>
<dbReference type="GeneID" id="57239450"/>
<dbReference type="OrthoDB" id="1012871at2"/>
<dbReference type="Proteomes" id="UP000030146">
    <property type="component" value="Unassembled WGS sequence"/>
</dbReference>
<proteinExistence type="predicted"/>
<protein>
    <recommendedName>
        <fullName evidence="5">DUF3822 domain-containing protein</fullName>
    </recommendedName>
</protein>
<dbReference type="Gene3D" id="3.30.420.260">
    <property type="match status" value="1"/>
</dbReference>
<dbReference type="InterPro" id="IPR024213">
    <property type="entry name" value="DUF3822"/>
</dbReference>
<evidence type="ECO:0008006" key="5">
    <source>
        <dbReference type="Google" id="ProtNLM"/>
    </source>
</evidence>
<evidence type="ECO:0000313" key="1">
    <source>
        <dbReference type="EMBL" id="KGN85001.1"/>
    </source>
</evidence>